<sequence length="535" mass="60032">MTSDQPSRLCAIVNNLGGPEIQPKDIDWVHDVPAGKHLLEWMSNQSLDELNEDQRDEEPTVLPSLRAIALESEERRIREAIQGTVVLRLPVGSVEGYDLPSTIEKRAKVAEAEVRLLDEEHALLKRRLQHAKTIAEHFEKTAETLRDTVRQLDSDLEESHEHLAELSHNADSTIIKSALVTHHLLDSRLANNKSQKGIHALDTGFGKLSALHSSIVDYLEDGLGRLHAAERGLPSPEEVENEVFRLQHLLGGINRGNGAEIDGPFAEAKYIANLHMLCDRLERNPGATANLEDILDDGGTFNIGMEQTVESAWTSDQNALLAAKEHILDETQELLDDQLLPSLTEFLGTLKLTNEETIEVESLVRALLEELEEIVRDAGDAGIIDYVKPNKDDSKAMAVRESAKEVLQNLRDLRPNDAPPLILLDDEDLKKELRRIDTRLVTLKQEEKTWLRQLQNKLSALSDAHNPLLQTMYSESPLNTSKPFETPSDLTDAELVIRKETEKMTKSIIALQKSFELNSRVQRKLNAFVDKWGTT</sequence>
<organism evidence="2 3">
    <name type="scientific">Cerrena zonata</name>
    <dbReference type="NCBI Taxonomy" id="2478898"/>
    <lineage>
        <taxon>Eukaryota</taxon>
        <taxon>Fungi</taxon>
        <taxon>Dikarya</taxon>
        <taxon>Basidiomycota</taxon>
        <taxon>Agaricomycotina</taxon>
        <taxon>Agaricomycetes</taxon>
        <taxon>Polyporales</taxon>
        <taxon>Cerrenaceae</taxon>
        <taxon>Cerrena</taxon>
    </lineage>
</organism>
<name>A0AAW0GPL4_9APHY</name>
<gene>
    <name evidence="2" type="ORF">QCA50_005246</name>
</gene>
<keyword evidence="1" id="KW-0175">Coiled coil</keyword>
<evidence type="ECO:0000313" key="3">
    <source>
        <dbReference type="Proteomes" id="UP001385951"/>
    </source>
</evidence>
<protein>
    <submittedName>
        <fullName evidence="2">Uncharacterized protein</fullName>
    </submittedName>
</protein>
<dbReference type="Proteomes" id="UP001385951">
    <property type="component" value="Unassembled WGS sequence"/>
</dbReference>
<accession>A0AAW0GPL4</accession>
<dbReference type="EMBL" id="JASBNA010000005">
    <property type="protein sequence ID" value="KAK7691842.1"/>
    <property type="molecule type" value="Genomic_DNA"/>
</dbReference>
<evidence type="ECO:0000313" key="2">
    <source>
        <dbReference type="EMBL" id="KAK7691842.1"/>
    </source>
</evidence>
<keyword evidence="3" id="KW-1185">Reference proteome</keyword>
<reference evidence="2 3" key="1">
    <citation type="submission" date="2022-09" db="EMBL/GenBank/DDBJ databases">
        <authorList>
            <person name="Palmer J.M."/>
        </authorList>
    </citation>
    <scope>NUCLEOTIDE SEQUENCE [LARGE SCALE GENOMIC DNA]</scope>
    <source>
        <strain evidence="2 3">DSM 7382</strain>
    </source>
</reference>
<dbReference type="AlphaFoldDB" id="A0AAW0GPL4"/>
<comment type="caution">
    <text evidence="2">The sequence shown here is derived from an EMBL/GenBank/DDBJ whole genome shotgun (WGS) entry which is preliminary data.</text>
</comment>
<evidence type="ECO:0000256" key="1">
    <source>
        <dbReference type="SAM" id="Coils"/>
    </source>
</evidence>
<proteinExistence type="predicted"/>
<feature type="coiled-coil region" evidence="1">
    <location>
        <begin position="107"/>
        <end position="169"/>
    </location>
</feature>